<dbReference type="PANTHER" id="PTHR21137">
    <property type="entry name" value="ODORANT RECEPTOR"/>
    <property type="match status" value="1"/>
</dbReference>
<sequence>METLATPHLRINKILLNIVGQWPHQPKVAKTICYCLMLFFTSTQAYLQIAGMICARNNIDLFLESIPTVLVDFTCAAKIFNFFYNGDKMKQLLLILEDDWRNVKTYSEAAILNKYSLFARKLTLMYCGALYGTMTPFLLIPLVPIIHNFIATQNDSISKQLMFEQVDYLLDTEKYYYPLFIHGYCGTLAFLTVVVAIDTMFMVYVEHACAIFAVVG</sequence>
<evidence type="ECO:0000313" key="12">
    <source>
        <dbReference type="Proteomes" id="UP000297026"/>
    </source>
</evidence>
<feature type="transmembrane region" description="Helical" evidence="10">
    <location>
        <begin position="124"/>
        <end position="146"/>
    </location>
</feature>
<evidence type="ECO:0000256" key="7">
    <source>
        <dbReference type="ARBA" id="ARBA00023136"/>
    </source>
</evidence>
<reference evidence="11" key="1">
    <citation type="submission" date="2019-02" db="EMBL/GenBank/DDBJ databases">
        <title>Genome of the parasitoid wasp Diachasma alloeum, an emerging model for ecological speciation and transitions to asexual reproduction.</title>
        <authorList>
            <person name="Robertson H.M."/>
            <person name="Walden K.K."/>
            <person name="Tvedte E.S."/>
            <person name="Hood G.R."/>
            <person name="Feder J.L."/>
            <person name="Forbes A.A."/>
            <person name="Logsdon J.M."/>
            <person name="Mcelroy K.E."/>
        </authorList>
    </citation>
    <scope>NUCLEOTIDE SEQUENCE [LARGE SCALE GENOMIC DNA]</scope>
    <source>
        <strain evidence="11">Michigan</strain>
    </source>
</reference>
<dbReference type="KEGG" id="dam:107040295"/>
<evidence type="ECO:0000256" key="4">
    <source>
        <dbReference type="ARBA" id="ARBA00022692"/>
    </source>
</evidence>
<keyword evidence="7 10" id="KW-0472">Membrane</keyword>
<evidence type="ECO:0000256" key="1">
    <source>
        <dbReference type="ARBA" id="ARBA00004651"/>
    </source>
</evidence>
<proteinExistence type="predicted"/>
<evidence type="ECO:0000256" key="2">
    <source>
        <dbReference type="ARBA" id="ARBA00022475"/>
    </source>
</evidence>
<organism evidence="11 12">
    <name type="scientific">Diachasma alloeum</name>
    <dbReference type="NCBI Taxonomy" id="454923"/>
    <lineage>
        <taxon>Eukaryota</taxon>
        <taxon>Metazoa</taxon>
        <taxon>Ecdysozoa</taxon>
        <taxon>Arthropoda</taxon>
        <taxon>Hexapoda</taxon>
        <taxon>Insecta</taxon>
        <taxon>Pterygota</taxon>
        <taxon>Neoptera</taxon>
        <taxon>Endopterygota</taxon>
        <taxon>Hymenoptera</taxon>
        <taxon>Apocrita</taxon>
        <taxon>Ichneumonoidea</taxon>
        <taxon>Braconidae</taxon>
        <taxon>Opiinae</taxon>
        <taxon>Diachasma</taxon>
    </lineage>
</organism>
<gene>
    <name evidence="11" type="primary">Or130CTE</name>
    <name evidence="11" type="ORF">DALL_DALL000271</name>
</gene>
<keyword evidence="8 11" id="KW-0675">Receptor</keyword>
<dbReference type="GO" id="GO:0005886">
    <property type="term" value="C:plasma membrane"/>
    <property type="evidence" value="ECO:0007669"/>
    <property type="project" value="UniProtKB-SubCell"/>
</dbReference>
<evidence type="ECO:0000256" key="10">
    <source>
        <dbReference type="SAM" id="Phobius"/>
    </source>
</evidence>
<dbReference type="PANTHER" id="PTHR21137:SF35">
    <property type="entry name" value="ODORANT RECEPTOR 19A-RELATED"/>
    <property type="match status" value="1"/>
</dbReference>
<dbReference type="AlphaFoldDB" id="A0A4E0RT11"/>
<dbReference type="GO" id="GO:0005549">
    <property type="term" value="F:odorant binding"/>
    <property type="evidence" value="ECO:0007669"/>
    <property type="project" value="InterPro"/>
</dbReference>
<accession>A0A4E0RT11</accession>
<evidence type="ECO:0000256" key="8">
    <source>
        <dbReference type="ARBA" id="ARBA00023170"/>
    </source>
</evidence>
<dbReference type="InterPro" id="IPR004117">
    <property type="entry name" value="7tm6_olfct_rcpt"/>
</dbReference>
<feature type="transmembrane region" description="Helical" evidence="10">
    <location>
        <begin position="175"/>
        <end position="197"/>
    </location>
</feature>
<dbReference type="GO" id="GO:0007165">
    <property type="term" value="P:signal transduction"/>
    <property type="evidence" value="ECO:0007669"/>
    <property type="project" value="UniProtKB-KW"/>
</dbReference>
<keyword evidence="9" id="KW-0807">Transducer</keyword>
<evidence type="ECO:0000256" key="5">
    <source>
        <dbReference type="ARBA" id="ARBA00022725"/>
    </source>
</evidence>
<evidence type="ECO:0000313" key="11">
    <source>
        <dbReference type="EMBL" id="THK33087.1"/>
    </source>
</evidence>
<evidence type="ECO:0000256" key="6">
    <source>
        <dbReference type="ARBA" id="ARBA00022989"/>
    </source>
</evidence>
<dbReference type="GeneID" id="107040295"/>
<dbReference type="EMBL" id="ML158669">
    <property type="protein sequence ID" value="THK33087.1"/>
    <property type="molecule type" value="Genomic_DNA"/>
</dbReference>
<keyword evidence="5" id="KW-0552">Olfaction</keyword>
<evidence type="ECO:0000256" key="9">
    <source>
        <dbReference type="ARBA" id="ARBA00023224"/>
    </source>
</evidence>
<evidence type="ECO:0000256" key="3">
    <source>
        <dbReference type="ARBA" id="ARBA00022606"/>
    </source>
</evidence>
<comment type="subcellular location">
    <subcellularLocation>
        <location evidence="1">Cell membrane</location>
        <topology evidence="1">Multi-pass membrane protein</topology>
    </subcellularLocation>
</comment>
<keyword evidence="2" id="KW-1003">Cell membrane</keyword>
<keyword evidence="12" id="KW-1185">Reference proteome</keyword>
<keyword evidence="6 10" id="KW-1133">Transmembrane helix</keyword>
<dbReference type="OrthoDB" id="6614360at2759"/>
<dbReference type="CTD" id="107040295"/>
<name>A0A4E0RT11_9HYME</name>
<protein>
    <submittedName>
        <fullName evidence="11">Odorant receptor 130CTE</fullName>
    </submittedName>
</protein>
<dbReference type="Proteomes" id="UP000297026">
    <property type="component" value="Unassembled WGS sequence"/>
</dbReference>
<keyword evidence="4 10" id="KW-0812">Transmembrane</keyword>
<dbReference type="GO" id="GO:0004984">
    <property type="term" value="F:olfactory receptor activity"/>
    <property type="evidence" value="ECO:0007669"/>
    <property type="project" value="InterPro"/>
</dbReference>
<keyword evidence="3" id="KW-0716">Sensory transduction</keyword>